<protein>
    <submittedName>
        <fullName evidence="9">L-lactate dehydrogenase and related alpha-hydroxy acid dehydrogenase</fullName>
    </submittedName>
</protein>
<feature type="binding site" evidence="7">
    <location>
        <position position="129"/>
    </location>
    <ligand>
        <name>FMN</name>
        <dbReference type="ChEBI" id="CHEBI:58210"/>
    </ligand>
</feature>
<keyword evidence="3 7" id="KW-0288">FMN</keyword>
<feature type="binding site" evidence="7">
    <location>
        <position position="274"/>
    </location>
    <ligand>
        <name>FMN</name>
        <dbReference type="ChEBI" id="CHEBI:58210"/>
    </ligand>
</feature>
<dbReference type="CDD" id="cd02809">
    <property type="entry name" value="alpha_hydroxyacid_oxid_FMN"/>
    <property type="match status" value="1"/>
</dbReference>
<dbReference type="InterPro" id="IPR000262">
    <property type="entry name" value="FMN-dep_DH"/>
</dbReference>
<dbReference type="PIRSF" id="PIRSF000138">
    <property type="entry name" value="Al-hdrx_acd_dh"/>
    <property type="match status" value="1"/>
</dbReference>
<feature type="binding site" evidence="7">
    <location>
        <position position="166"/>
    </location>
    <ligand>
        <name>glyoxylate</name>
        <dbReference type="ChEBI" id="CHEBI:36655"/>
    </ligand>
</feature>
<dbReference type="InterPro" id="IPR008259">
    <property type="entry name" value="FMN_hydac_DH_AS"/>
</dbReference>
<dbReference type="GO" id="GO:0005886">
    <property type="term" value="C:plasma membrane"/>
    <property type="evidence" value="ECO:0007669"/>
    <property type="project" value="TreeGrafter"/>
</dbReference>
<dbReference type="HOGENOM" id="CLU_020639_0_0_5"/>
<feature type="binding site" evidence="7">
    <location>
        <position position="252"/>
    </location>
    <ligand>
        <name>FMN</name>
        <dbReference type="ChEBI" id="CHEBI:58210"/>
    </ligand>
</feature>
<comment type="similarity">
    <text evidence="5">Belongs to the FMN-dependent alpha-hydroxy acid dehydrogenase family.</text>
</comment>
<dbReference type="PROSITE" id="PS51349">
    <property type="entry name" value="FMN_HYDROXY_ACID_DH_2"/>
    <property type="match status" value="1"/>
</dbReference>
<dbReference type="InterPro" id="IPR012133">
    <property type="entry name" value="Alpha-hydoxy_acid_DH_FMN"/>
</dbReference>
<evidence type="ECO:0000256" key="2">
    <source>
        <dbReference type="ARBA" id="ARBA00022630"/>
    </source>
</evidence>
<dbReference type="InterPro" id="IPR037396">
    <property type="entry name" value="FMN_HAD"/>
</dbReference>
<name>Q2VYR7_PARM1</name>
<dbReference type="GO" id="GO:0009060">
    <property type="term" value="P:aerobic respiration"/>
    <property type="evidence" value="ECO:0007669"/>
    <property type="project" value="TreeGrafter"/>
</dbReference>
<evidence type="ECO:0000259" key="8">
    <source>
        <dbReference type="PROSITE" id="PS51349"/>
    </source>
</evidence>
<dbReference type="KEGG" id="mag:amb4454"/>
<dbReference type="Pfam" id="PF01070">
    <property type="entry name" value="FMN_dh"/>
    <property type="match status" value="1"/>
</dbReference>
<feature type="domain" description="FMN hydroxy acid dehydrogenase" evidence="8">
    <location>
        <begin position="1"/>
        <end position="381"/>
    </location>
</feature>
<evidence type="ECO:0000313" key="10">
    <source>
        <dbReference type="Proteomes" id="UP000007058"/>
    </source>
</evidence>
<dbReference type="STRING" id="342108.amb4454"/>
<evidence type="ECO:0000256" key="1">
    <source>
        <dbReference type="ARBA" id="ARBA00001917"/>
    </source>
</evidence>
<evidence type="ECO:0000256" key="6">
    <source>
        <dbReference type="PIRSR" id="PIRSR000138-1"/>
    </source>
</evidence>
<feature type="binding site" evidence="7">
    <location>
        <begin position="79"/>
        <end position="81"/>
    </location>
    <ligand>
        <name>FMN</name>
        <dbReference type="ChEBI" id="CHEBI:58210"/>
    </ligand>
</feature>
<feature type="binding site" evidence="7">
    <location>
        <position position="279"/>
    </location>
    <ligand>
        <name>glyoxylate</name>
        <dbReference type="ChEBI" id="CHEBI:36655"/>
    </ligand>
</feature>
<evidence type="ECO:0000256" key="5">
    <source>
        <dbReference type="ARBA" id="ARBA00024042"/>
    </source>
</evidence>
<gene>
    <name evidence="9" type="ordered locus">amb4454</name>
</gene>
<feature type="binding site" evidence="7">
    <location>
        <position position="108"/>
    </location>
    <ligand>
        <name>FMN</name>
        <dbReference type="ChEBI" id="CHEBI:58210"/>
    </ligand>
</feature>
<dbReference type="GO" id="GO:0004459">
    <property type="term" value="F:L-lactate dehydrogenase (NAD+) activity"/>
    <property type="evidence" value="ECO:0007669"/>
    <property type="project" value="TreeGrafter"/>
</dbReference>
<dbReference type="AlphaFoldDB" id="Q2VYR7"/>
<organism evidence="9 10">
    <name type="scientific">Paramagnetospirillum magneticum (strain ATCC 700264 / AMB-1)</name>
    <name type="common">Magnetospirillum magneticum</name>
    <dbReference type="NCBI Taxonomy" id="342108"/>
    <lineage>
        <taxon>Bacteria</taxon>
        <taxon>Pseudomonadati</taxon>
        <taxon>Pseudomonadota</taxon>
        <taxon>Alphaproteobacteria</taxon>
        <taxon>Rhodospirillales</taxon>
        <taxon>Magnetospirillaceae</taxon>
        <taxon>Paramagnetospirillum</taxon>
    </lineage>
</organism>
<reference evidence="9 10" key="1">
    <citation type="journal article" date="2005" name="DNA Res.">
        <title>Complete genome sequence of the facultative anaerobic magnetotactic bacterium Magnetospirillum sp. strain AMB-1.</title>
        <authorList>
            <person name="Matsunaga T."/>
            <person name="Okamura Y."/>
            <person name="Fukuda Y."/>
            <person name="Wahyudi A.T."/>
            <person name="Murase Y."/>
            <person name="Takeyama H."/>
        </authorList>
    </citation>
    <scope>NUCLEOTIDE SEQUENCE [LARGE SCALE GENOMIC DNA]</scope>
    <source>
        <strain evidence="10">ATCC 700264 / AMB-1</strain>
    </source>
</reference>
<dbReference type="SUPFAM" id="SSF51395">
    <property type="entry name" value="FMN-linked oxidoreductases"/>
    <property type="match status" value="1"/>
</dbReference>
<evidence type="ECO:0000313" key="9">
    <source>
        <dbReference type="EMBL" id="BAE53258.1"/>
    </source>
</evidence>
<keyword evidence="4" id="KW-0560">Oxidoreductase</keyword>
<keyword evidence="2 7" id="KW-0285">Flavoprotein</keyword>
<feature type="binding site" evidence="7">
    <location>
        <position position="276"/>
    </location>
    <ligand>
        <name>glyoxylate</name>
        <dbReference type="ChEBI" id="CHEBI:36655"/>
    </ligand>
</feature>
<dbReference type="RefSeq" id="WP_011386798.1">
    <property type="nucleotide sequence ID" value="NC_007626.1"/>
</dbReference>
<accession>Q2VYR7</accession>
<feature type="binding site" evidence="7">
    <location>
        <position position="157"/>
    </location>
    <ligand>
        <name>FMN</name>
        <dbReference type="ChEBI" id="CHEBI:58210"/>
    </ligand>
</feature>
<dbReference type="InterPro" id="IPR013785">
    <property type="entry name" value="Aldolase_TIM"/>
</dbReference>
<feature type="binding site" evidence="7">
    <location>
        <begin position="307"/>
        <end position="311"/>
    </location>
    <ligand>
        <name>FMN</name>
        <dbReference type="ChEBI" id="CHEBI:58210"/>
    </ligand>
</feature>
<evidence type="ECO:0000256" key="7">
    <source>
        <dbReference type="PIRSR" id="PIRSR000138-2"/>
    </source>
</evidence>
<feature type="binding site" evidence="7">
    <location>
        <begin position="330"/>
        <end position="331"/>
    </location>
    <ligand>
        <name>FMN</name>
        <dbReference type="ChEBI" id="CHEBI:58210"/>
    </ligand>
</feature>
<dbReference type="PANTHER" id="PTHR10578">
    <property type="entry name" value="S -2-HYDROXY-ACID OXIDASE-RELATED"/>
    <property type="match status" value="1"/>
</dbReference>
<sequence>MTINHAASIGDLAKLARWRIPGFAFGFLDGGSGEEGGLRRNRERLEAAVLAPKACTGAKPDTTASLFGRDYALPFGAAPVGMGNLLWPGADLMVARQAARLGFPVVASTVATTALEDIAAAAEGHAWFQLYVSREERINRDLLARAWAAGIRELVITVDVPVAGDRRRDVRNRFILPFKPGPRFVAQVAMAPLWALSTLRAGSPGFPNLTRYVGEVDGKTLAGFISSQIKDDLAWDDVRALRDLWQGRLLIKGIMTAADARTALDLGADGIWVSNHGGRQLDAAPAAIDSLAAIRAALGKEAVILMDGSIRSGEDVVRAGATGADFVFCGRAFYYGAAAAGEGGAARAADLLAADVRRTLTQIGCPSWMGLDEGWLWKESGCRP</sequence>
<dbReference type="PROSITE" id="PS00557">
    <property type="entry name" value="FMN_HYDROXY_ACID_DH_1"/>
    <property type="match status" value="1"/>
</dbReference>
<dbReference type="Proteomes" id="UP000007058">
    <property type="component" value="Chromosome"/>
</dbReference>
<evidence type="ECO:0000256" key="4">
    <source>
        <dbReference type="ARBA" id="ARBA00023002"/>
    </source>
</evidence>
<feature type="binding site" evidence="7">
    <location>
        <position position="131"/>
    </location>
    <ligand>
        <name>glyoxylate</name>
        <dbReference type="ChEBI" id="CHEBI:36655"/>
    </ligand>
</feature>
<dbReference type="Gene3D" id="3.20.20.70">
    <property type="entry name" value="Aldolase class I"/>
    <property type="match status" value="1"/>
</dbReference>
<feature type="active site" description="Proton acceptor" evidence="6">
    <location>
        <position position="276"/>
    </location>
</feature>
<keyword evidence="10" id="KW-1185">Reference proteome</keyword>
<dbReference type="PANTHER" id="PTHR10578:SF107">
    <property type="entry name" value="2-HYDROXYACID OXIDASE 1"/>
    <property type="match status" value="1"/>
</dbReference>
<evidence type="ECO:0000256" key="3">
    <source>
        <dbReference type="ARBA" id="ARBA00022643"/>
    </source>
</evidence>
<proteinExistence type="inferred from homology"/>
<dbReference type="GO" id="GO:0010181">
    <property type="term" value="F:FMN binding"/>
    <property type="evidence" value="ECO:0007669"/>
    <property type="project" value="InterPro"/>
</dbReference>
<dbReference type="EMBL" id="AP007255">
    <property type="protein sequence ID" value="BAE53258.1"/>
    <property type="molecule type" value="Genomic_DNA"/>
</dbReference>
<comment type="cofactor">
    <cofactor evidence="1">
        <name>FMN</name>
        <dbReference type="ChEBI" id="CHEBI:58210"/>
    </cofactor>
</comment>